<dbReference type="GO" id="GO:0016757">
    <property type="term" value="F:glycosyltransferase activity"/>
    <property type="evidence" value="ECO:0007669"/>
    <property type="project" value="UniProtKB-KW"/>
</dbReference>
<dbReference type="EMBL" id="UOEY01000123">
    <property type="protein sequence ID" value="VAW41410.1"/>
    <property type="molecule type" value="Genomic_DNA"/>
</dbReference>
<dbReference type="Gene3D" id="3.90.550.10">
    <property type="entry name" value="Spore Coat Polysaccharide Biosynthesis Protein SpsA, Chain A"/>
    <property type="match status" value="1"/>
</dbReference>
<dbReference type="SUPFAM" id="SSF53448">
    <property type="entry name" value="Nucleotide-diphospho-sugar transferases"/>
    <property type="match status" value="1"/>
</dbReference>
<dbReference type="Pfam" id="PF09837">
    <property type="entry name" value="DUF2064"/>
    <property type="match status" value="1"/>
</dbReference>
<gene>
    <name evidence="1" type="ORF">MNBD_DELTA04-259</name>
</gene>
<dbReference type="AlphaFoldDB" id="A0A3B0VLJ5"/>
<accession>A0A3B0VLJ5</accession>
<keyword evidence="1" id="KW-0328">Glycosyltransferase</keyword>
<name>A0A3B0VLJ5_9ZZZZ</name>
<reference evidence="1" key="1">
    <citation type="submission" date="2018-06" db="EMBL/GenBank/DDBJ databases">
        <authorList>
            <person name="Zhirakovskaya E."/>
        </authorList>
    </citation>
    <scope>NUCLEOTIDE SEQUENCE</scope>
</reference>
<dbReference type="InterPro" id="IPR029044">
    <property type="entry name" value="Nucleotide-diphossugar_trans"/>
</dbReference>
<keyword evidence="1" id="KW-0808">Transferase</keyword>
<proteinExistence type="predicted"/>
<sequence>MLLHRHSIEQVIIFTRYPEAGKVKTRLIHKLGAAGAARLQRHLTEQIINQVRPVTRRRPARLVLHYTGGSRRRMREWLGSSLPLAKQRGRNIGHRMLAAFQSAWQEGAVRAVLIGSDCPALDGPLIAGALERLLTHDLVLGPSRDGGYYLIGLHGGLAPAVQESLFSGISWGTAAVFGQTLDRAAEAGLSSYTLQPLHDIDRAQDLEHFHHHPHSQ</sequence>
<organism evidence="1">
    <name type="scientific">hydrothermal vent metagenome</name>
    <dbReference type="NCBI Taxonomy" id="652676"/>
    <lineage>
        <taxon>unclassified sequences</taxon>
        <taxon>metagenomes</taxon>
        <taxon>ecological metagenomes</taxon>
    </lineage>
</organism>
<dbReference type="PANTHER" id="PTHR36529:SF1">
    <property type="entry name" value="GLYCOSYLTRANSFERASE"/>
    <property type="match status" value="1"/>
</dbReference>
<evidence type="ECO:0000313" key="1">
    <source>
        <dbReference type="EMBL" id="VAW41410.1"/>
    </source>
</evidence>
<dbReference type="NCBIfam" id="TIGR04282">
    <property type="entry name" value="glyco_like_cofC"/>
    <property type="match status" value="1"/>
</dbReference>
<dbReference type="PANTHER" id="PTHR36529">
    <property type="entry name" value="SLL1095 PROTEIN"/>
    <property type="match status" value="1"/>
</dbReference>
<dbReference type="InterPro" id="IPR018641">
    <property type="entry name" value="Trfase_1_rSAM/seldom-assoc"/>
</dbReference>
<dbReference type="EC" id="2.4.1.-" evidence="1"/>
<protein>
    <submittedName>
        <fullName evidence="1">Glycosyltransferase</fullName>
        <ecNumber evidence="1">2.4.1.-</ecNumber>
    </submittedName>
</protein>